<dbReference type="PANTHER" id="PTHR43078">
    <property type="entry name" value="UDP-GLUCURONIC ACID DECARBOXYLASE-RELATED"/>
    <property type="match status" value="1"/>
</dbReference>
<evidence type="ECO:0000256" key="5">
    <source>
        <dbReference type="SAM" id="MobiDB-lite"/>
    </source>
</evidence>
<protein>
    <submittedName>
        <fullName evidence="7">Epimerase</fullName>
    </submittedName>
</protein>
<evidence type="ECO:0000259" key="6">
    <source>
        <dbReference type="Pfam" id="PF01370"/>
    </source>
</evidence>
<dbReference type="Gene3D" id="3.40.50.720">
    <property type="entry name" value="NAD(P)-binding Rossmann-like Domain"/>
    <property type="match status" value="1"/>
</dbReference>
<dbReference type="PANTHER" id="PTHR43078:SF6">
    <property type="entry name" value="UDP-GLUCURONIC ACID DECARBOXYLASE 1"/>
    <property type="match status" value="1"/>
</dbReference>
<feature type="region of interest" description="Disordered" evidence="5">
    <location>
        <begin position="140"/>
        <end position="160"/>
    </location>
</feature>
<dbReference type="RefSeq" id="WP_229865585.1">
    <property type="nucleotide sequence ID" value="NZ_BJND01000021.1"/>
</dbReference>
<dbReference type="Proteomes" id="UP000317881">
    <property type="component" value="Unassembled WGS sequence"/>
</dbReference>
<dbReference type="EMBL" id="BJND01000021">
    <property type="protein sequence ID" value="GEC05560.1"/>
    <property type="molecule type" value="Genomic_DNA"/>
</dbReference>
<sequence length="343" mass="36114">MTTMTFSALSTARPGWERAVVTGGAGFLGSHLCERLLDSGVGVDCADNLSSGSADNVRHLTGRPGFRFLELDVADPGFPDALTGHPYDLVLHCAGPASPADCRDRPLDALDAAGLGTRNALAVAGRDGARFLLASAGRVRGDPLGAPEPEEARGEAHPDGPCTVYDVSKRFSEALTAAYATAHGTDAGIVRLFDTYGPRMRADDAQSIPAFVEQALAGGPVTVEDDGTGARSLCYVDDVVDGVLRVAASRSLRPVDIGGGDETTVQEIARRVIDLTGSRAGLEFGTADGSDPARRRPDPSFACELFGWMPKVSWEEGFKRTIAYFAGMRAAGDLGRMPGERFR</sequence>
<dbReference type="InterPro" id="IPR044516">
    <property type="entry name" value="UXS-like"/>
</dbReference>
<evidence type="ECO:0000256" key="2">
    <source>
        <dbReference type="ARBA" id="ARBA00022793"/>
    </source>
</evidence>
<evidence type="ECO:0000256" key="4">
    <source>
        <dbReference type="ARBA" id="ARBA00023239"/>
    </source>
</evidence>
<dbReference type="GO" id="GO:0005737">
    <property type="term" value="C:cytoplasm"/>
    <property type="evidence" value="ECO:0007669"/>
    <property type="project" value="TreeGrafter"/>
</dbReference>
<dbReference type="AlphaFoldDB" id="A0A4Y3VIC5"/>
<keyword evidence="2" id="KW-0210">Decarboxylase</keyword>
<evidence type="ECO:0000313" key="7">
    <source>
        <dbReference type="EMBL" id="GEC05560.1"/>
    </source>
</evidence>
<dbReference type="InterPro" id="IPR036291">
    <property type="entry name" value="NAD(P)-bd_dom_sf"/>
</dbReference>
<organism evidence="7 8">
    <name type="scientific">Streptomyces spinoverrucosus</name>
    <dbReference type="NCBI Taxonomy" id="284043"/>
    <lineage>
        <taxon>Bacteria</taxon>
        <taxon>Bacillati</taxon>
        <taxon>Actinomycetota</taxon>
        <taxon>Actinomycetes</taxon>
        <taxon>Kitasatosporales</taxon>
        <taxon>Streptomycetaceae</taxon>
        <taxon>Streptomyces</taxon>
    </lineage>
</organism>
<keyword evidence="4" id="KW-0456">Lyase</keyword>
<comment type="cofactor">
    <cofactor evidence="1">
        <name>NAD(+)</name>
        <dbReference type="ChEBI" id="CHEBI:57540"/>
    </cofactor>
</comment>
<evidence type="ECO:0000256" key="1">
    <source>
        <dbReference type="ARBA" id="ARBA00001911"/>
    </source>
</evidence>
<dbReference type="Pfam" id="PF01370">
    <property type="entry name" value="Epimerase"/>
    <property type="match status" value="1"/>
</dbReference>
<evidence type="ECO:0000313" key="8">
    <source>
        <dbReference type="Proteomes" id="UP000317881"/>
    </source>
</evidence>
<proteinExistence type="predicted"/>
<dbReference type="InterPro" id="IPR001509">
    <property type="entry name" value="Epimerase_deHydtase"/>
</dbReference>
<dbReference type="GO" id="GO:0042732">
    <property type="term" value="P:D-xylose metabolic process"/>
    <property type="evidence" value="ECO:0007669"/>
    <property type="project" value="InterPro"/>
</dbReference>
<gene>
    <name evidence="7" type="ORF">SSP24_32150</name>
</gene>
<dbReference type="GO" id="GO:0048040">
    <property type="term" value="F:UDP-glucuronate decarboxylase activity"/>
    <property type="evidence" value="ECO:0007669"/>
    <property type="project" value="TreeGrafter"/>
</dbReference>
<name>A0A4Y3VIC5_9ACTN</name>
<keyword evidence="3" id="KW-0520">NAD</keyword>
<comment type="caution">
    <text evidence="7">The sequence shown here is derived from an EMBL/GenBank/DDBJ whole genome shotgun (WGS) entry which is preliminary data.</text>
</comment>
<keyword evidence="8" id="KW-1185">Reference proteome</keyword>
<evidence type="ECO:0000256" key="3">
    <source>
        <dbReference type="ARBA" id="ARBA00023027"/>
    </source>
</evidence>
<dbReference type="SUPFAM" id="SSF51735">
    <property type="entry name" value="NAD(P)-binding Rossmann-fold domains"/>
    <property type="match status" value="1"/>
</dbReference>
<feature type="domain" description="NAD-dependent epimerase/dehydratase" evidence="6">
    <location>
        <begin position="20"/>
        <end position="249"/>
    </location>
</feature>
<accession>A0A4Y3VIC5</accession>
<dbReference type="GO" id="GO:0070403">
    <property type="term" value="F:NAD+ binding"/>
    <property type="evidence" value="ECO:0007669"/>
    <property type="project" value="InterPro"/>
</dbReference>
<reference evidence="7 8" key="1">
    <citation type="submission" date="2019-06" db="EMBL/GenBank/DDBJ databases">
        <title>Whole genome shotgun sequence of Streptomyces spinoverrucosus NBRC 14228.</title>
        <authorList>
            <person name="Hosoyama A."/>
            <person name="Uohara A."/>
            <person name="Ohji S."/>
            <person name="Ichikawa N."/>
        </authorList>
    </citation>
    <scope>NUCLEOTIDE SEQUENCE [LARGE SCALE GENOMIC DNA]</scope>
    <source>
        <strain evidence="7 8">NBRC 14228</strain>
    </source>
</reference>